<keyword evidence="1" id="KW-0732">Signal</keyword>
<proteinExistence type="predicted"/>
<feature type="chain" id="PRO_5045181534" description="Secreted protein" evidence="1">
    <location>
        <begin position="30"/>
        <end position="90"/>
    </location>
</feature>
<evidence type="ECO:0008006" key="4">
    <source>
        <dbReference type="Google" id="ProtNLM"/>
    </source>
</evidence>
<evidence type="ECO:0000256" key="1">
    <source>
        <dbReference type="SAM" id="SignalP"/>
    </source>
</evidence>
<dbReference type="Proteomes" id="UP001596058">
    <property type="component" value="Unassembled WGS sequence"/>
</dbReference>
<dbReference type="RefSeq" id="WP_379519083.1">
    <property type="nucleotide sequence ID" value="NZ_JBHSPA010000047.1"/>
</dbReference>
<sequence length="90" mass="9164">MLKRARAALAAGAATLAVITAGGATTAHADTNSSSQKSTQVLCNVVLLSPGANVGDCHNVQISNQNMVKTGTSNVSLVDYFGTTLFMPIV</sequence>
<dbReference type="EMBL" id="JBHSPA010000047">
    <property type="protein sequence ID" value="MFC5829592.1"/>
    <property type="molecule type" value="Genomic_DNA"/>
</dbReference>
<accession>A0ABW1CV70</accession>
<keyword evidence="3" id="KW-1185">Reference proteome</keyword>
<name>A0ABW1CV70_9ACTN</name>
<feature type="signal peptide" evidence="1">
    <location>
        <begin position="1"/>
        <end position="29"/>
    </location>
</feature>
<organism evidence="2 3">
    <name type="scientific">Nonomuraea insulae</name>
    <dbReference type="NCBI Taxonomy" id="1616787"/>
    <lineage>
        <taxon>Bacteria</taxon>
        <taxon>Bacillati</taxon>
        <taxon>Actinomycetota</taxon>
        <taxon>Actinomycetes</taxon>
        <taxon>Streptosporangiales</taxon>
        <taxon>Streptosporangiaceae</taxon>
        <taxon>Nonomuraea</taxon>
    </lineage>
</organism>
<protein>
    <recommendedName>
        <fullName evidence="4">Secreted protein</fullName>
    </recommendedName>
</protein>
<evidence type="ECO:0000313" key="3">
    <source>
        <dbReference type="Proteomes" id="UP001596058"/>
    </source>
</evidence>
<comment type="caution">
    <text evidence="2">The sequence shown here is derived from an EMBL/GenBank/DDBJ whole genome shotgun (WGS) entry which is preliminary data.</text>
</comment>
<reference evidence="3" key="1">
    <citation type="journal article" date="2019" name="Int. J. Syst. Evol. Microbiol.">
        <title>The Global Catalogue of Microorganisms (GCM) 10K type strain sequencing project: providing services to taxonomists for standard genome sequencing and annotation.</title>
        <authorList>
            <consortium name="The Broad Institute Genomics Platform"/>
            <consortium name="The Broad Institute Genome Sequencing Center for Infectious Disease"/>
            <person name="Wu L."/>
            <person name="Ma J."/>
        </authorList>
    </citation>
    <scope>NUCLEOTIDE SEQUENCE [LARGE SCALE GENOMIC DNA]</scope>
    <source>
        <strain evidence="3">CCUG 53903</strain>
    </source>
</reference>
<gene>
    <name evidence="2" type="ORF">ACFPZ3_37510</name>
</gene>
<evidence type="ECO:0000313" key="2">
    <source>
        <dbReference type="EMBL" id="MFC5829592.1"/>
    </source>
</evidence>